<protein>
    <submittedName>
        <fullName evidence="1">Uncharacterized protein</fullName>
    </submittedName>
</protein>
<gene>
    <name evidence="1" type="ORF">CXB51_005893</name>
</gene>
<evidence type="ECO:0000313" key="2">
    <source>
        <dbReference type="Proteomes" id="UP000701853"/>
    </source>
</evidence>
<dbReference type="EMBL" id="JAHUZN010000003">
    <property type="protein sequence ID" value="KAG8499328.1"/>
    <property type="molecule type" value="Genomic_DNA"/>
</dbReference>
<comment type="caution">
    <text evidence="1">The sequence shown here is derived from an EMBL/GenBank/DDBJ whole genome shotgun (WGS) entry which is preliminary data.</text>
</comment>
<proteinExistence type="predicted"/>
<sequence>MKAIEERMQMFSSEFDLKLPYPTKIATELYTKDYTSPKFKQYNGASLMLGVPVLDNDLKLKEMFRHPRMKGAIS</sequence>
<evidence type="ECO:0000313" key="1">
    <source>
        <dbReference type="EMBL" id="KAG8499328.1"/>
    </source>
</evidence>
<reference evidence="1 2" key="1">
    <citation type="journal article" date="2021" name="bioRxiv">
        <title>The Gossypium anomalum genome as a resource for cotton improvement and evolutionary analysis of hybrid incompatibility.</title>
        <authorList>
            <person name="Grover C.E."/>
            <person name="Yuan D."/>
            <person name="Arick M.A."/>
            <person name="Miller E.R."/>
            <person name="Hu G."/>
            <person name="Peterson D.G."/>
            <person name="Wendel J.F."/>
            <person name="Udall J.A."/>
        </authorList>
    </citation>
    <scope>NUCLEOTIDE SEQUENCE [LARGE SCALE GENOMIC DNA]</scope>
    <source>
        <strain evidence="1">JFW-Udall</strain>
        <tissue evidence="1">Leaf</tissue>
    </source>
</reference>
<keyword evidence="2" id="KW-1185">Reference proteome</keyword>
<organism evidence="1 2">
    <name type="scientific">Gossypium anomalum</name>
    <dbReference type="NCBI Taxonomy" id="47600"/>
    <lineage>
        <taxon>Eukaryota</taxon>
        <taxon>Viridiplantae</taxon>
        <taxon>Streptophyta</taxon>
        <taxon>Embryophyta</taxon>
        <taxon>Tracheophyta</taxon>
        <taxon>Spermatophyta</taxon>
        <taxon>Magnoliopsida</taxon>
        <taxon>eudicotyledons</taxon>
        <taxon>Gunneridae</taxon>
        <taxon>Pentapetalae</taxon>
        <taxon>rosids</taxon>
        <taxon>malvids</taxon>
        <taxon>Malvales</taxon>
        <taxon>Malvaceae</taxon>
        <taxon>Malvoideae</taxon>
        <taxon>Gossypium</taxon>
    </lineage>
</organism>
<accession>A0A8J6DCD3</accession>
<dbReference type="Proteomes" id="UP000701853">
    <property type="component" value="Chromosome 3"/>
</dbReference>
<dbReference type="AlphaFoldDB" id="A0A8J6DCD3"/>
<name>A0A8J6DCD3_9ROSI</name>